<evidence type="ECO:0000313" key="2">
    <source>
        <dbReference type="Proteomes" id="UP000499080"/>
    </source>
</evidence>
<sequence length="113" mass="12542">MLSDSQKGQSLSYKNCDKAVKEITHIQHVRPNVISSFLKNPASHGEKVKTGKPKKLTPLGERKMLCEPKKLVSKAQIQTGLDSCVMVNSLHKNVKRIPSQKAKASPKVVRNIQ</sequence>
<keyword evidence="2" id="KW-1185">Reference proteome</keyword>
<dbReference type="AlphaFoldDB" id="A0A4Y2BGN8"/>
<dbReference type="Proteomes" id="UP000499080">
    <property type="component" value="Unassembled WGS sequence"/>
</dbReference>
<comment type="caution">
    <text evidence="1">The sequence shown here is derived from an EMBL/GenBank/DDBJ whole genome shotgun (WGS) entry which is preliminary data.</text>
</comment>
<dbReference type="EMBL" id="BGPR01000075">
    <property type="protein sequence ID" value="GBL90907.1"/>
    <property type="molecule type" value="Genomic_DNA"/>
</dbReference>
<reference evidence="1 2" key="1">
    <citation type="journal article" date="2019" name="Sci. Rep.">
        <title>Orb-weaving spider Araneus ventricosus genome elucidates the spidroin gene catalogue.</title>
        <authorList>
            <person name="Kono N."/>
            <person name="Nakamura H."/>
            <person name="Ohtoshi R."/>
            <person name="Moran D.A.P."/>
            <person name="Shinohara A."/>
            <person name="Yoshida Y."/>
            <person name="Fujiwara M."/>
            <person name="Mori M."/>
            <person name="Tomita M."/>
            <person name="Arakawa K."/>
        </authorList>
    </citation>
    <scope>NUCLEOTIDE SEQUENCE [LARGE SCALE GENOMIC DNA]</scope>
</reference>
<name>A0A4Y2BGN8_ARAVE</name>
<organism evidence="1 2">
    <name type="scientific">Araneus ventricosus</name>
    <name type="common">Orbweaver spider</name>
    <name type="synonym">Epeira ventricosa</name>
    <dbReference type="NCBI Taxonomy" id="182803"/>
    <lineage>
        <taxon>Eukaryota</taxon>
        <taxon>Metazoa</taxon>
        <taxon>Ecdysozoa</taxon>
        <taxon>Arthropoda</taxon>
        <taxon>Chelicerata</taxon>
        <taxon>Arachnida</taxon>
        <taxon>Araneae</taxon>
        <taxon>Araneomorphae</taxon>
        <taxon>Entelegynae</taxon>
        <taxon>Araneoidea</taxon>
        <taxon>Araneidae</taxon>
        <taxon>Araneus</taxon>
    </lineage>
</organism>
<accession>A0A4Y2BGN8</accession>
<evidence type="ECO:0000313" key="1">
    <source>
        <dbReference type="EMBL" id="GBL90907.1"/>
    </source>
</evidence>
<protein>
    <submittedName>
        <fullName evidence="1">Uncharacterized protein</fullName>
    </submittedName>
</protein>
<proteinExistence type="predicted"/>
<gene>
    <name evidence="1" type="ORF">AVEN_28008_1</name>
</gene>